<evidence type="ECO:0000256" key="3">
    <source>
        <dbReference type="ARBA" id="ARBA00022538"/>
    </source>
</evidence>
<keyword evidence="3" id="KW-0633">Potassium transport</keyword>
<protein>
    <recommendedName>
        <fullName evidence="12">Inward rectifier potassium channel C-terminal domain-containing protein</fullName>
    </recommendedName>
</protein>
<comment type="caution">
    <text evidence="13">The sequence shown here is derived from an EMBL/GenBank/DDBJ whole genome shotgun (WGS) entry which is preliminary data.</text>
</comment>
<dbReference type="InterPro" id="IPR014756">
    <property type="entry name" value="Ig_E-set"/>
</dbReference>
<feature type="domain" description="Inward rectifier potassium channel C-terminal" evidence="12">
    <location>
        <begin position="41"/>
        <end position="196"/>
    </location>
</feature>
<keyword evidence="4 11" id="KW-0812">Transmembrane</keyword>
<keyword evidence="9 11" id="KW-0472">Membrane</keyword>
<sequence>MYPVALAADALVTLEAFVGLMAVALVTGMLFARFSRPTHRLLFSRWAVVAPYQGGQGLMLRLVNGRHSNLSDVQAEVVLALREGPGPAAKRHFYPLKLERTRVTLFPLAWTVVHPLDHESPVAGLSEADLHARDAELLVVLRATDETSQQPVLARTSYQAREILFDHAFESMYVRVQGALAVDVRRLHDTRPAGAPQQN</sequence>
<proteinExistence type="predicted"/>
<keyword evidence="14" id="KW-1185">Reference proteome</keyword>
<dbReference type="PANTHER" id="PTHR11767">
    <property type="entry name" value="INWARD RECTIFIER POTASSIUM CHANNEL"/>
    <property type="match status" value="1"/>
</dbReference>
<dbReference type="Proteomes" id="UP001596317">
    <property type="component" value="Unassembled WGS sequence"/>
</dbReference>
<evidence type="ECO:0000256" key="7">
    <source>
        <dbReference type="ARBA" id="ARBA00022989"/>
    </source>
</evidence>
<dbReference type="InterPro" id="IPR016449">
    <property type="entry name" value="K_chnl_inward-rec_Kir"/>
</dbReference>
<dbReference type="PANTHER" id="PTHR11767:SF102">
    <property type="entry name" value="INWARDLY RECTIFYING POTASSIUM CHANNEL 1, ISOFORM F"/>
    <property type="match status" value="1"/>
</dbReference>
<dbReference type="SUPFAM" id="SSF81296">
    <property type="entry name" value="E set domains"/>
    <property type="match status" value="1"/>
</dbReference>
<evidence type="ECO:0000256" key="1">
    <source>
        <dbReference type="ARBA" id="ARBA00004141"/>
    </source>
</evidence>
<name>A0ABW1ZI16_9DEIO</name>
<reference evidence="14" key="1">
    <citation type="journal article" date="2019" name="Int. J. Syst. Evol. Microbiol.">
        <title>The Global Catalogue of Microorganisms (GCM) 10K type strain sequencing project: providing services to taxonomists for standard genome sequencing and annotation.</title>
        <authorList>
            <consortium name="The Broad Institute Genomics Platform"/>
            <consortium name="The Broad Institute Genome Sequencing Center for Infectious Disease"/>
            <person name="Wu L."/>
            <person name="Ma J."/>
        </authorList>
    </citation>
    <scope>NUCLEOTIDE SEQUENCE [LARGE SCALE GENOMIC DNA]</scope>
    <source>
        <strain evidence="14">CCUG 63830</strain>
    </source>
</reference>
<evidence type="ECO:0000256" key="6">
    <source>
        <dbReference type="ARBA" id="ARBA00022958"/>
    </source>
</evidence>
<evidence type="ECO:0000256" key="8">
    <source>
        <dbReference type="ARBA" id="ARBA00023065"/>
    </source>
</evidence>
<keyword evidence="10" id="KW-0407">Ion channel</keyword>
<evidence type="ECO:0000313" key="14">
    <source>
        <dbReference type="Proteomes" id="UP001596317"/>
    </source>
</evidence>
<evidence type="ECO:0000259" key="12">
    <source>
        <dbReference type="Pfam" id="PF17655"/>
    </source>
</evidence>
<dbReference type="Pfam" id="PF17655">
    <property type="entry name" value="IRK_C"/>
    <property type="match status" value="1"/>
</dbReference>
<evidence type="ECO:0000256" key="2">
    <source>
        <dbReference type="ARBA" id="ARBA00022448"/>
    </source>
</evidence>
<keyword evidence="2" id="KW-0813">Transport</keyword>
<dbReference type="InterPro" id="IPR041647">
    <property type="entry name" value="IRK_C"/>
</dbReference>
<evidence type="ECO:0000256" key="4">
    <source>
        <dbReference type="ARBA" id="ARBA00022692"/>
    </source>
</evidence>
<evidence type="ECO:0000256" key="9">
    <source>
        <dbReference type="ARBA" id="ARBA00023136"/>
    </source>
</evidence>
<evidence type="ECO:0000256" key="11">
    <source>
        <dbReference type="SAM" id="Phobius"/>
    </source>
</evidence>
<keyword evidence="7 11" id="KW-1133">Transmembrane helix</keyword>
<feature type="transmembrane region" description="Helical" evidence="11">
    <location>
        <begin position="12"/>
        <end position="32"/>
    </location>
</feature>
<dbReference type="EMBL" id="JBHSWB010000001">
    <property type="protein sequence ID" value="MFC6660017.1"/>
    <property type="molecule type" value="Genomic_DNA"/>
</dbReference>
<keyword evidence="6" id="KW-0630">Potassium</keyword>
<comment type="subcellular location">
    <subcellularLocation>
        <location evidence="1">Membrane</location>
        <topology evidence="1">Multi-pass membrane protein</topology>
    </subcellularLocation>
</comment>
<accession>A0ABW1ZI16</accession>
<gene>
    <name evidence="13" type="ORF">ACFP90_06385</name>
</gene>
<dbReference type="Gene3D" id="2.60.40.1400">
    <property type="entry name" value="G protein-activated inward rectifier potassium channel 1"/>
    <property type="match status" value="1"/>
</dbReference>
<keyword evidence="8" id="KW-0406">Ion transport</keyword>
<dbReference type="InterPro" id="IPR013518">
    <property type="entry name" value="K_chnl_inward-rec_Kir_cyto"/>
</dbReference>
<dbReference type="RefSeq" id="WP_380054812.1">
    <property type="nucleotide sequence ID" value="NZ_JBHSWB010000001.1"/>
</dbReference>
<evidence type="ECO:0000256" key="5">
    <source>
        <dbReference type="ARBA" id="ARBA00022882"/>
    </source>
</evidence>
<evidence type="ECO:0000256" key="10">
    <source>
        <dbReference type="ARBA" id="ARBA00023303"/>
    </source>
</evidence>
<evidence type="ECO:0000313" key="13">
    <source>
        <dbReference type="EMBL" id="MFC6660017.1"/>
    </source>
</evidence>
<keyword evidence="5" id="KW-0851">Voltage-gated channel</keyword>
<organism evidence="13 14">
    <name type="scientific">Deinococcus multiflagellatus</name>
    <dbReference type="NCBI Taxonomy" id="1656887"/>
    <lineage>
        <taxon>Bacteria</taxon>
        <taxon>Thermotogati</taxon>
        <taxon>Deinococcota</taxon>
        <taxon>Deinococci</taxon>
        <taxon>Deinococcales</taxon>
        <taxon>Deinococcaceae</taxon>
        <taxon>Deinococcus</taxon>
    </lineage>
</organism>